<protein>
    <recommendedName>
        <fullName evidence="7">Phenylalanine ammonia-lyase</fullName>
    </recommendedName>
</protein>
<dbReference type="GO" id="GO:0005737">
    <property type="term" value="C:cytoplasm"/>
    <property type="evidence" value="ECO:0007669"/>
    <property type="project" value="InterPro"/>
</dbReference>
<dbReference type="EMBL" id="SOSA01000005">
    <property type="protein sequence ID" value="THD00155.1"/>
    <property type="molecule type" value="Genomic_DNA"/>
</dbReference>
<dbReference type="PROSITE" id="PS00488">
    <property type="entry name" value="PAL_HISTIDASE"/>
    <property type="match status" value="1"/>
</dbReference>
<dbReference type="GO" id="GO:0006559">
    <property type="term" value="P:L-phenylalanine catabolic process"/>
    <property type="evidence" value="ECO:0007669"/>
    <property type="project" value="InterPro"/>
</dbReference>
<comment type="similarity">
    <text evidence="1 2">Belongs to the PAL/histidase family.</text>
</comment>
<dbReference type="InterPro" id="IPR001106">
    <property type="entry name" value="Aromatic_Lyase"/>
</dbReference>
<evidence type="ECO:0000313" key="4">
    <source>
        <dbReference type="EMBL" id="THD00155.1"/>
    </source>
</evidence>
<dbReference type="Gene3D" id="1.10.274.20">
    <property type="entry name" value="Phenylalanine ammonia-lyase 1, domain 3"/>
    <property type="match status" value="1"/>
</dbReference>
<dbReference type="OrthoDB" id="10051290at2759"/>
<keyword evidence="2" id="KW-0456">Lyase</keyword>
<dbReference type="Proteomes" id="UP000308092">
    <property type="component" value="Unassembled WGS sequence"/>
</dbReference>
<dbReference type="AlphaFoldDB" id="A0A4S3JXA3"/>
<dbReference type="RefSeq" id="XP_033427786.1">
    <property type="nucleotide sequence ID" value="XM_033568980.1"/>
</dbReference>
<reference evidence="4 5" key="1">
    <citation type="submission" date="2019-03" db="EMBL/GenBank/DDBJ databases">
        <title>The genome sequence of a newly discovered highly antifungal drug resistant Aspergillus species, Aspergillus tanneri NIH 1004.</title>
        <authorList>
            <person name="Mounaud S."/>
            <person name="Singh I."/>
            <person name="Joardar V."/>
            <person name="Pakala S."/>
            <person name="Pakala S."/>
            <person name="Venepally P."/>
            <person name="Hoover J."/>
            <person name="Nierman W."/>
            <person name="Chung J."/>
            <person name="Losada L."/>
        </authorList>
    </citation>
    <scope>NUCLEOTIDE SEQUENCE [LARGE SCALE GENOMIC DNA]</scope>
    <source>
        <strain evidence="4 5">NIH1004</strain>
    </source>
</reference>
<gene>
    <name evidence="3" type="ORF">ATNIH1004_004310</name>
    <name evidence="4" type="ORF">EYZ11_000346</name>
</gene>
<dbReference type="GeneID" id="54327012"/>
<dbReference type="Pfam" id="PF00221">
    <property type="entry name" value="Lyase_aromatic"/>
    <property type="match status" value="1"/>
</dbReference>
<dbReference type="CDD" id="cd00332">
    <property type="entry name" value="PAL-HAL"/>
    <property type="match status" value="1"/>
</dbReference>
<dbReference type="Proteomes" id="UP000324241">
    <property type="component" value="Unassembled WGS sequence"/>
</dbReference>
<sequence length="674" mass="73075">MGESACRNTHSYTAFLLASCHRLDALQAGKGVLLDGSSLDVSAVYAVAQNNVSASLNQRVLGQMNRSVQILGEKLAQGEIIYGVNTGFGGSADTRTNDYPALQKALIQHHNAAVLLPSDRGGPAIDGLASHRMPIPVVKAAMVTRCNSLLRGHSAVRPEVVQNILSLLANGMTPIVPLRGSISASGDLTPLAYIAGAVEGNPDISMYKDSDRSIVPADEALREIGLTPVEYGPKEGLGLLNGTAFSAGAASLVLVETNQLLLLSQVLTAMGTEALLGTRHNYHPFIAEARPHPGQREAAANIFGFLDDSQLATTACPGDENHIAGLAQDRYALRTASQWIGPQMENLALSLQQVEIELNSTTDNPLLDPTEQRIHHGGNFQAVAVTSAMEKTLGALQMLGKMFFAQCSEMINPMLSNGLPPNLCLDDPSLSFAFKGVDINMAAYLSELGYLNHPVSNHVQSAEMHNQALNSLAFLTCRYAADAVEVLSLMAATYLYVLCQALDLRALHREFESIARASIDRLTAESCSTEEEVSIVQSAVWDELMEHWARTCTQDLSDRARLTASYSVGTMLAHSDPTAVAKWQTRVAETLRESYTSARELFLTAPTTKSYLCRASRRMYEFVREELQVPLHRGIVDHPTYEPREEKKCIGSRISEVYVALRRGDARGVLVGCW</sequence>
<dbReference type="SUPFAM" id="SSF48557">
    <property type="entry name" value="L-aspartase-like"/>
    <property type="match status" value="1"/>
</dbReference>
<dbReference type="STRING" id="1220188.A0A4S3JXA3"/>
<dbReference type="Gene3D" id="1.10.275.10">
    <property type="entry name" value="Fumarase/aspartase (N-terminal domain)"/>
    <property type="match status" value="1"/>
</dbReference>
<keyword evidence="5" id="KW-1185">Reference proteome</keyword>
<dbReference type="GO" id="GO:0016841">
    <property type="term" value="F:ammonia-lyase activity"/>
    <property type="evidence" value="ECO:0007669"/>
    <property type="project" value="InterPro"/>
</dbReference>
<name>A0A4S3JXA3_9EURO</name>
<evidence type="ECO:0000256" key="1">
    <source>
        <dbReference type="ARBA" id="ARBA00007238"/>
    </source>
</evidence>
<reference evidence="3 6" key="2">
    <citation type="submission" date="2019-08" db="EMBL/GenBank/DDBJ databases">
        <title>The genome sequence of a newly discovered highly antifungal drug resistant Aspergillus species, Aspergillus tanneri NIH 1004.</title>
        <authorList>
            <person name="Mounaud S."/>
            <person name="Singh I."/>
            <person name="Joardar V."/>
            <person name="Pakala S."/>
            <person name="Pakala S."/>
            <person name="Venepally P."/>
            <person name="Chung J.K."/>
            <person name="Losada L."/>
            <person name="Nierman W.C."/>
        </authorList>
    </citation>
    <scope>NUCLEOTIDE SEQUENCE [LARGE SCALE GENOMIC DNA]</scope>
    <source>
        <strain evidence="3 6">NIH1004</strain>
    </source>
</reference>
<dbReference type="InterPro" id="IPR024083">
    <property type="entry name" value="Fumarase/histidase_N"/>
</dbReference>
<organism evidence="4 5">
    <name type="scientific">Aspergillus tanneri</name>
    <dbReference type="NCBI Taxonomy" id="1220188"/>
    <lineage>
        <taxon>Eukaryota</taxon>
        <taxon>Fungi</taxon>
        <taxon>Dikarya</taxon>
        <taxon>Ascomycota</taxon>
        <taxon>Pezizomycotina</taxon>
        <taxon>Eurotiomycetes</taxon>
        <taxon>Eurotiomycetidae</taxon>
        <taxon>Eurotiales</taxon>
        <taxon>Aspergillaceae</taxon>
        <taxon>Aspergillus</taxon>
        <taxon>Aspergillus subgen. Circumdati</taxon>
    </lineage>
</organism>
<dbReference type="PROSITE" id="PS51257">
    <property type="entry name" value="PROKAR_LIPOPROTEIN"/>
    <property type="match status" value="1"/>
</dbReference>
<evidence type="ECO:0000313" key="5">
    <source>
        <dbReference type="Proteomes" id="UP000308092"/>
    </source>
</evidence>
<dbReference type="InterPro" id="IPR008948">
    <property type="entry name" value="L-Aspartase-like"/>
</dbReference>
<dbReference type="PANTHER" id="PTHR10362">
    <property type="entry name" value="HISTIDINE AMMONIA-LYASE"/>
    <property type="match status" value="1"/>
</dbReference>
<dbReference type="InterPro" id="IPR023144">
    <property type="entry name" value="Phe_NH3-lyase_shielding_dom_sf"/>
</dbReference>
<evidence type="ECO:0008006" key="7">
    <source>
        <dbReference type="Google" id="ProtNLM"/>
    </source>
</evidence>
<dbReference type="InterPro" id="IPR022313">
    <property type="entry name" value="Phe/His_NH3-lyase_AS"/>
</dbReference>
<dbReference type="Gene3D" id="1.20.200.10">
    <property type="entry name" value="Fumarase/aspartase (Central domain)"/>
    <property type="match status" value="1"/>
</dbReference>
<dbReference type="VEuPathDB" id="FungiDB:EYZ11_000346"/>
<dbReference type="InterPro" id="IPR005922">
    <property type="entry name" value="Phe_NH3-lyase"/>
</dbReference>
<dbReference type="NCBIfam" id="TIGR01226">
    <property type="entry name" value="phe_am_lyase"/>
    <property type="match status" value="1"/>
</dbReference>
<comment type="caution">
    <text evidence="4">The sequence shown here is derived from an EMBL/GenBank/DDBJ whole genome shotgun (WGS) entry which is preliminary data.</text>
</comment>
<evidence type="ECO:0000256" key="2">
    <source>
        <dbReference type="RuleBase" id="RU003954"/>
    </source>
</evidence>
<dbReference type="SMR" id="A0A4S3JXA3"/>
<evidence type="ECO:0000313" key="3">
    <source>
        <dbReference type="EMBL" id="KAA8648425.1"/>
    </source>
</evidence>
<evidence type="ECO:0000313" key="6">
    <source>
        <dbReference type="Proteomes" id="UP000324241"/>
    </source>
</evidence>
<accession>A0A4S3JXA3</accession>
<dbReference type="EMBL" id="QUQM01000003">
    <property type="protein sequence ID" value="KAA8648425.1"/>
    <property type="molecule type" value="Genomic_DNA"/>
</dbReference>
<proteinExistence type="inferred from homology"/>